<proteinExistence type="predicted"/>
<sequence length="151" mass="16803">MALRNRATLLLPSKRCSYYPPIDALASHRCDGLVQREGWRWRPPVTPSRCGEEGAPNPSSPARFSAASSARCHHHTWNVLIAESSQPMTPLVSLAAFLRSSCAHPCRSTTPYRQRGHGCPCTPCAVHCLTTPLVAAKGRRVEMLQRFFFYI</sequence>
<name>A0A8T0TAZ0_PANVG</name>
<keyword evidence="2" id="KW-1185">Reference proteome</keyword>
<evidence type="ECO:0000313" key="1">
    <source>
        <dbReference type="EMBL" id="KAG2605269.1"/>
    </source>
</evidence>
<dbReference type="Proteomes" id="UP000823388">
    <property type="component" value="Chromosome 4N"/>
</dbReference>
<organism evidence="1 2">
    <name type="scientific">Panicum virgatum</name>
    <name type="common">Blackwell switchgrass</name>
    <dbReference type="NCBI Taxonomy" id="38727"/>
    <lineage>
        <taxon>Eukaryota</taxon>
        <taxon>Viridiplantae</taxon>
        <taxon>Streptophyta</taxon>
        <taxon>Embryophyta</taxon>
        <taxon>Tracheophyta</taxon>
        <taxon>Spermatophyta</taxon>
        <taxon>Magnoliopsida</taxon>
        <taxon>Liliopsida</taxon>
        <taxon>Poales</taxon>
        <taxon>Poaceae</taxon>
        <taxon>PACMAD clade</taxon>
        <taxon>Panicoideae</taxon>
        <taxon>Panicodae</taxon>
        <taxon>Paniceae</taxon>
        <taxon>Panicinae</taxon>
        <taxon>Panicum</taxon>
        <taxon>Panicum sect. Hiantes</taxon>
    </lineage>
</organism>
<comment type="caution">
    <text evidence="1">The sequence shown here is derived from an EMBL/GenBank/DDBJ whole genome shotgun (WGS) entry which is preliminary data.</text>
</comment>
<protein>
    <submittedName>
        <fullName evidence="1">Uncharacterized protein</fullName>
    </submittedName>
</protein>
<gene>
    <name evidence="1" type="ORF">PVAP13_4NG104300</name>
</gene>
<accession>A0A8T0TAZ0</accession>
<reference evidence="1" key="1">
    <citation type="submission" date="2020-05" db="EMBL/GenBank/DDBJ databases">
        <title>WGS assembly of Panicum virgatum.</title>
        <authorList>
            <person name="Lovell J.T."/>
            <person name="Jenkins J."/>
            <person name="Shu S."/>
            <person name="Juenger T.E."/>
            <person name="Schmutz J."/>
        </authorList>
    </citation>
    <scope>NUCLEOTIDE SEQUENCE</scope>
    <source>
        <strain evidence="1">AP13</strain>
    </source>
</reference>
<dbReference type="EMBL" id="CM029044">
    <property type="protein sequence ID" value="KAG2605269.1"/>
    <property type="molecule type" value="Genomic_DNA"/>
</dbReference>
<dbReference type="AlphaFoldDB" id="A0A8T0TAZ0"/>
<evidence type="ECO:0000313" key="2">
    <source>
        <dbReference type="Proteomes" id="UP000823388"/>
    </source>
</evidence>